<dbReference type="AlphaFoldDB" id="A0A2V0NLT4"/>
<feature type="region of interest" description="Disordered" evidence="4">
    <location>
        <begin position="852"/>
        <end position="903"/>
    </location>
</feature>
<organism evidence="7 8">
    <name type="scientific">Raphidocelis subcapitata</name>
    <dbReference type="NCBI Taxonomy" id="307507"/>
    <lineage>
        <taxon>Eukaryota</taxon>
        <taxon>Viridiplantae</taxon>
        <taxon>Chlorophyta</taxon>
        <taxon>core chlorophytes</taxon>
        <taxon>Chlorophyceae</taxon>
        <taxon>CS clade</taxon>
        <taxon>Sphaeropleales</taxon>
        <taxon>Selenastraceae</taxon>
        <taxon>Raphidocelis</taxon>
    </lineage>
</organism>
<dbReference type="FunCoup" id="A0A2V0NLT4">
    <property type="interactions" value="1877"/>
</dbReference>
<dbReference type="Gene3D" id="2.130.10.10">
    <property type="entry name" value="YVTN repeat-like/Quinoprotein amine dehydrogenase"/>
    <property type="match status" value="2"/>
</dbReference>
<feature type="domain" description="WDR36/Utp21 N-terminal" evidence="6">
    <location>
        <begin position="34"/>
        <end position="321"/>
    </location>
</feature>
<dbReference type="GO" id="GO:0034388">
    <property type="term" value="C:Pwp2p-containing subcomplex of 90S preribosome"/>
    <property type="evidence" value="ECO:0007669"/>
    <property type="project" value="TreeGrafter"/>
</dbReference>
<dbReference type="PROSITE" id="PS50294">
    <property type="entry name" value="WD_REPEATS_REGION"/>
    <property type="match status" value="1"/>
</dbReference>
<name>A0A2V0NLT4_9CHLO</name>
<dbReference type="Pfam" id="PF25171">
    <property type="entry name" value="Beta-prop_WDR36-Utp21_1st"/>
    <property type="match status" value="1"/>
</dbReference>
<feature type="compositionally biased region" description="Low complexity" evidence="4">
    <location>
        <begin position="852"/>
        <end position="861"/>
    </location>
</feature>
<dbReference type="InterPro" id="IPR015943">
    <property type="entry name" value="WD40/YVTN_repeat-like_dom_sf"/>
</dbReference>
<dbReference type="STRING" id="307507.A0A2V0NLT4"/>
<feature type="region of interest" description="Disordered" evidence="4">
    <location>
        <begin position="696"/>
        <end position="752"/>
    </location>
</feature>
<protein>
    <submittedName>
        <fullName evidence="7">Uncharacterized protein</fullName>
    </submittedName>
</protein>
<dbReference type="InParanoid" id="A0A2V0NLT4"/>
<evidence type="ECO:0000256" key="2">
    <source>
        <dbReference type="ARBA" id="ARBA00022737"/>
    </source>
</evidence>
<dbReference type="InterPro" id="IPR001680">
    <property type="entry name" value="WD40_rpt"/>
</dbReference>
<dbReference type="InterPro" id="IPR019775">
    <property type="entry name" value="WD40_repeat_CS"/>
</dbReference>
<evidence type="ECO:0000256" key="3">
    <source>
        <dbReference type="PROSITE-ProRule" id="PRU00221"/>
    </source>
</evidence>
<dbReference type="GO" id="GO:0032040">
    <property type="term" value="C:small-subunit processome"/>
    <property type="evidence" value="ECO:0007669"/>
    <property type="project" value="InterPro"/>
</dbReference>
<feature type="repeat" description="WD" evidence="3">
    <location>
        <begin position="595"/>
        <end position="636"/>
    </location>
</feature>
<evidence type="ECO:0000313" key="8">
    <source>
        <dbReference type="Proteomes" id="UP000247498"/>
    </source>
</evidence>
<keyword evidence="2" id="KW-0677">Repeat</keyword>
<proteinExistence type="predicted"/>
<dbReference type="OrthoDB" id="10250769at2759"/>
<sequence length="1057" mass="109230">MQAGGPLFKPFRALGYITDDVPFAVQRRGKEAYVTVSVGRTWQIYNTAKLTLVMVGPQLSRAVTALAVKGDLTFAATGAAIEECRRAHKSGEYRGHSAPVVQMLVLGDTLLSLGADARLLVWRIGSYDEPEAVVEFEAGFVPTCFAHPDTYLNKVVVGAADGRLQLWNYSTCALLHTFGGWGSAVRVIAPSPALDVVGVGLADGRAVLANLRYDAELAAFQCAAGAGAGAAAERFAASERAPMAGGSAVTALSFRTGPGLPLMAAGGGSGVVTVWNLEERRLHAVLPDAHDARLLALHFFPGEPLLMSSAADNAVKQWVFDGHDAVPRLLRFRSGHAAPPSVVAHYAEGLRLLSAGADRAFRVFSTIQDQQSRELSQRHTARRAKRARVREEEVKLPRIVALAAAQARERDWANVLTAHEGDGTAYTWRLANFALGEARLAPPPDQLAGAPLAPATAVAVSPCGNFGVVGSAAGRVDRYNMQSGGHRGAYTRRAAPGPAGAAAAVDAPQRAPAHDGAVVGAAVDGANRLLVTLGAVDGALRVWDFKRQALLSEVAVGGGATHLALHPGSGLAAVACSDAVVRLYDVEAGRLVRRFTGHRDRITSLAISSDCRWLLSASLDSTVRVWDVPAGVCLQAMALGAPVTCLSLSPGRDLLATTHANRRGVFLWSNQLMFGEAGAVALNAPEPLPVGLPSVATGTRHDGERGVSMTVDGGDEPLSDSGEFYGAGGSSSEEEDAGAEGGGGPRGKARGAADVDMADAAAGVPAVYERTDTASGGAPAPLAPQLVTLSLLPRAQWETLLHLDAIKARSKPIQPPKKPEAAPFFLPTVPGLEGNPVFDTAAAAVADAAAAPEAPKANGTAGTLAGWGEGSASGSEGEDGGGSEGGSGSDEEGGGHGGGDGKRAAVVRAAPGSRVVRSKPTAADAPVGSFLRLLRSCGAAGDFAPFIALVRSLSPAALDRELRGMVLLEGCAAREVDDVAALLAALEAEIGGARNYEFAQALLQHVLAIHGDALISHAQLAGAAERMQRALKASWRRLDDLLQGARCVVDFLANARG</sequence>
<evidence type="ECO:0000259" key="6">
    <source>
        <dbReference type="Pfam" id="PF25171"/>
    </source>
</evidence>
<gene>
    <name evidence="7" type="ORF">Rsub_01120</name>
</gene>
<evidence type="ECO:0000256" key="1">
    <source>
        <dbReference type="ARBA" id="ARBA00022574"/>
    </source>
</evidence>
<feature type="domain" description="WDR36/Utp21 C-terminal" evidence="5">
    <location>
        <begin position="782"/>
        <end position="1052"/>
    </location>
</feature>
<dbReference type="SMART" id="SM00320">
    <property type="entry name" value="WD40"/>
    <property type="match status" value="11"/>
</dbReference>
<evidence type="ECO:0000259" key="5">
    <source>
        <dbReference type="Pfam" id="PF04192"/>
    </source>
</evidence>
<dbReference type="PROSITE" id="PS50082">
    <property type="entry name" value="WD_REPEATS_2"/>
    <property type="match status" value="2"/>
</dbReference>
<dbReference type="SUPFAM" id="SSF50998">
    <property type="entry name" value="Quinoprotein alcohol dehydrogenase-like"/>
    <property type="match status" value="1"/>
</dbReference>
<dbReference type="InterPro" id="IPR007319">
    <property type="entry name" value="WDR36/Utp21_C"/>
</dbReference>
<dbReference type="Pfam" id="PF04192">
    <property type="entry name" value="Utp21"/>
    <property type="match status" value="1"/>
</dbReference>
<dbReference type="InterPro" id="IPR011047">
    <property type="entry name" value="Quinoprotein_ADH-like_sf"/>
</dbReference>
<dbReference type="EMBL" id="BDRX01000005">
    <property type="protein sequence ID" value="GBF88408.1"/>
    <property type="molecule type" value="Genomic_DNA"/>
</dbReference>
<dbReference type="SUPFAM" id="SSF50978">
    <property type="entry name" value="WD40 repeat-like"/>
    <property type="match status" value="1"/>
</dbReference>
<dbReference type="PROSITE" id="PS00678">
    <property type="entry name" value="WD_REPEATS_1"/>
    <property type="match status" value="1"/>
</dbReference>
<reference evidence="7 8" key="1">
    <citation type="journal article" date="2018" name="Sci. Rep.">
        <title>Raphidocelis subcapitata (=Pseudokirchneriella subcapitata) provides an insight into genome evolution and environmental adaptations in the Sphaeropleales.</title>
        <authorList>
            <person name="Suzuki S."/>
            <person name="Yamaguchi H."/>
            <person name="Nakajima N."/>
            <person name="Kawachi M."/>
        </authorList>
    </citation>
    <scope>NUCLEOTIDE SEQUENCE [LARGE SCALE GENOMIC DNA]</scope>
    <source>
        <strain evidence="7 8">NIES-35</strain>
    </source>
</reference>
<dbReference type="GO" id="GO:0006364">
    <property type="term" value="P:rRNA processing"/>
    <property type="evidence" value="ECO:0007669"/>
    <property type="project" value="InterPro"/>
</dbReference>
<dbReference type="InterPro" id="IPR059157">
    <property type="entry name" value="WDR36-Utp21_N"/>
</dbReference>
<dbReference type="PANTHER" id="PTHR22840">
    <property type="entry name" value="WD REPEAT-CONTAINING PROTEIN 36"/>
    <property type="match status" value="1"/>
</dbReference>
<comment type="caution">
    <text evidence="7">The sequence shown here is derived from an EMBL/GenBank/DDBJ whole genome shotgun (WGS) entry which is preliminary data.</text>
</comment>
<feature type="repeat" description="WD" evidence="3">
    <location>
        <begin position="287"/>
        <end position="318"/>
    </location>
</feature>
<evidence type="ECO:0000256" key="4">
    <source>
        <dbReference type="SAM" id="MobiDB-lite"/>
    </source>
</evidence>
<dbReference type="Pfam" id="PF25168">
    <property type="entry name" value="Beta-prop_WDR36-Utp21_2nd"/>
    <property type="match status" value="1"/>
</dbReference>
<dbReference type="InterPro" id="IPR036322">
    <property type="entry name" value="WD40_repeat_dom_sf"/>
</dbReference>
<keyword evidence="1 3" id="KW-0853">WD repeat</keyword>
<accession>A0A2V0NLT4</accession>
<dbReference type="Proteomes" id="UP000247498">
    <property type="component" value="Unassembled WGS sequence"/>
</dbReference>
<keyword evidence="8" id="KW-1185">Reference proteome</keyword>
<dbReference type="PANTHER" id="PTHR22840:SF12">
    <property type="entry name" value="WD REPEAT-CONTAINING PROTEIN 36"/>
    <property type="match status" value="1"/>
</dbReference>
<evidence type="ECO:0000313" key="7">
    <source>
        <dbReference type="EMBL" id="GBF88408.1"/>
    </source>
</evidence>